<comment type="caution">
    <text evidence="1">The sequence shown here is derived from an EMBL/GenBank/DDBJ whole genome shotgun (WGS) entry which is preliminary data.</text>
</comment>
<organism evidence="1 2">
    <name type="scientific">Botryotinia narcissicola</name>
    <dbReference type="NCBI Taxonomy" id="278944"/>
    <lineage>
        <taxon>Eukaryota</taxon>
        <taxon>Fungi</taxon>
        <taxon>Dikarya</taxon>
        <taxon>Ascomycota</taxon>
        <taxon>Pezizomycotina</taxon>
        <taxon>Leotiomycetes</taxon>
        <taxon>Helotiales</taxon>
        <taxon>Sclerotiniaceae</taxon>
        <taxon>Botryotinia</taxon>
    </lineage>
</organism>
<proteinExistence type="predicted"/>
<gene>
    <name evidence="1" type="ORF">BOTNAR_0005g00030</name>
</gene>
<dbReference type="AlphaFoldDB" id="A0A4Z1J8D9"/>
<evidence type="ECO:0000313" key="1">
    <source>
        <dbReference type="EMBL" id="TGO69921.1"/>
    </source>
</evidence>
<name>A0A4Z1J8D9_9HELO</name>
<dbReference type="PANTHER" id="PTHR33112:SF16">
    <property type="entry name" value="HETEROKARYON INCOMPATIBILITY DOMAIN-CONTAINING PROTEIN"/>
    <property type="match status" value="1"/>
</dbReference>
<keyword evidence="2" id="KW-1185">Reference proteome</keyword>
<evidence type="ECO:0000313" key="2">
    <source>
        <dbReference type="Proteomes" id="UP000297452"/>
    </source>
</evidence>
<reference evidence="1 2" key="1">
    <citation type="submission" date="2017-12" db="EMBL/GenBank/DDBJ databases">
        <title>Comparative genomics of Botrytis spp.</title>
        <authorList>
            <person name="Valero-Jimenez C.A."/>
            <person name="Tapia P."/>
            <person name="Veloso J."/>
            <person name="Silva-Moreno E."/>
            <person name="Staats M."/>
            <person name="Valdes J.H."/>
            <person name="Van Kan J.A.L."/>
        </authorList>
    </citation>
    <scope>NUCLEOTIDE SEQUENCE [LARGE SCALE GENOMIC DNA]</scope>
    <source>
        <strain evidence="1 2">MUCL2120</strain>
    </source>
</reference>
<accession>A0A4Z1J8D9</accession>
<dbReference type="Proteomes" id="UP000297452">
    <property type="component" value="Unassembled WGS sequence"/>
</dbReference>
<dbReference type="EMBL" id="PQXJ01000005">
    <property type="protein sequence ID" value="TGO69921.1"/>
    <property type="molecule type" value="Genomic_DNA"/>
</dbReference>
<sequence>MSLCPQCSAIDLTDSHTDIRLGSYESLLEKSHRIIDTPTATSSSTHCEACLYFITILHHSSRYAHSREDLKDKMIFLYMHGLDVRDVNRQERKRWGGMDMRFDVCAGEDYEGELGGGRFDKEMERGLPVDRVKNVPVSLDADNGLDRVGKWMRDCGMHHQICRAVRRVEGLPKRLVRISSDVGVAPVLIETSGLASIDYLALSTCSFVETEGHRVENLTILEATGKSLDTSSLPKAFTDAFAITRRLGFEYIYIAALCHVSDDPLDLISIFAQAILLLSADNVLSPTDGLLQPRAIFHSPPLGINKDRYLRLSCLRNHADLDSSPLSKSGWAFMERVLAPRIVHFTKRQLIWECADGWKFEAANVEDTQYGRGMIRGTYQKNLTQPYIQEYLSREARSISNPSTHENNNTQTTNLSKYAQRLEVWCQIIDTISRTTFPSQPDKSTALSLITQIMENDTLGPNLSGIFTNNIAYGLAWSRVNTLLTPNRDARAPSWSWESVHGSISHTYTSHPPSILQIRSAHASWIDRYTPQLLSHDDSFSHSLSFLPVSHPLPEYSSLTLEVSLSSILHLCESFQPEFPKYMINLVLDQSPIFDCKCCGPRSDAVQETGMQEFEKRKDHYFAMYLSGDLDVESGDKDPWNVSRCADMLVLRMVDEGGEVGRGDENTDASVTAQRERVSGNAGIARYERVGLLRLSFTSYEKNSIDEASIQEKFDGVGWERKTIRLV</sequence>
<evidence type="ECO:0008006" key="3">
    <source>
        <dbReference type="Google" id="ProtNLM"/>
    </source>
</evidence>
<protein>
    <recommendedName>
        <fullName evidence="3">Heterokaryon incompatibility domain-containing protein</fullName>
    </recommendedName>
</protein>
<dbReference type="OrthoDB" id="5125733at2759"/>
<dbReference type="PANTHER" id="PTHR33112">
    <property type="entry name" value="DOMAIN PROTEIN, PUTATIVE-RELATED"/>
    <property type="match status" value="1"/>
</dbReference>